<dbReference type="InterPro" id="IPR036685">
    <property type="entry name" value="YehU-like_sf"/>
</dbReference>
<proteinExistence type="inferred from homology"/>
<keyword evidence="4" id="KW-1185">Reference proteome</keyword>
<comment type="similarity">
    <text evidence="1">Belongs to the UPF0270 family.</text>
</comment>
<evidence type="ECO:0000256" key="2">
    <source>
        <dbReference type="SAM" id="MobiDB-lite"/>
    </source>
</evidence>
<dbReference type="EMBL" id="JBHSDU010000015">
    <property type="protein sequence ID" value="MFC4313614.1"/>
    <property type="molecule type" value="Genomic_DNA"/>
</dbReference>
<protein>
    <submittedName>
        <fullName evidence="3">YheU family protein</fullName>
    </submittedName>
</protein>
<comment type="caution">
    <text evidence="3">The sequence shown here is derived from an EMBL/GenBank/DDBJ whole genome shotgun (WGS) entry which is preliminary data.</text>
</comment>
<accession>A0ABV8T5A3</accession>
<evidence type="ECO:0000256" key="1">
    <source>
        <dbReference type="ARBA" id="ARBA00006450"/>
    </source>
</evidence>
<evidence type="ECO:0000313" key="3">
    <source>
        <dbReference type="EMBL" id="MFC4313614.1"/>
    </source>
</evidence>
<dbReference type="Gene3D" id="1.10.10.610">
    <property type="entry name" value="YehU-like"/>
    <property type="match status" value="1"/>
</dbReference>
<organism evidence="3 4">
    <name type="scientific">Steroidobacter flavus</name>
    <dbReference type="NCBI Taxonomy" id="1842136"/>
    <lineage>
        <taxon>Bacteria</taxon>
        <taxon>Pseudomonadati</taxon>
        <taxon>Pseudomonadota</taxon>
        <taxon>Gammaproteobacteria</taxon>
        <taxon>Steroidobacterales</taxon>
        <taxon>Steroidobacteraceae</taxon>
        <taxon>Steroidobacter</taxon>
    </lineage>
</organism>
<reference evidence="4" key="1">
    <citation type="journal article" date="2019" name="Int. J. Syst. Evol. Microbiol.">
        <title>The Global Catalogue of Microorganisms (GCM) 10K type strain sequencing project: providing services to taxonomists for standard genome sequencing and annotation.</title>
        <authorList>
            <consortium name="The Broad Institute Genomics Platform"/>
            <consortium name="The Broad Institute Genome Sequencing Center for Infectious Disease"/>
            <person name="Wu L."/>
            <person name="Ma J."/>
        </authorList>
    </citation>
    <scope>NUCLEOTIDE SEQUENCE [LARGE SCALE GENOMIC DNA]</scope>
    <source>
        <strain evidence="4">CGMCC 1.10759</strain>
    </source>
</reference>
<dbReference type="InterPro" id="IPR010648">
    <property type="entry name" value="UPF0270"/>
</dbReference>
<gene>
    <name evidence="3" type="ORF">ACFPN2_31360</name>
</gene>
<sequence>MSATTAAWREAARASAVLSSGMPFDPSTMNADDEDLTPVPVPHTELSADALRGVIESFVLREGTEYGEREFTLDEKLTHVLHQLERGEAQIMFDPQSQSVDIVVTRKLR</sequence>
<feature type="region of interest" description="Disordered" evidence="2">
    <location>
        <begin position="19"/>
        <end position="41"/>
    </location>
</feature>
<evidence type="ECO:0000313" key="4">
    <source>
        <dbReference type="Proteomes" id="UP001595904"/>
    </source>
</evidence>
<dbReference type="Proteomes" id="UP001595904">
    <property type="component" value="Unassembled WGS sequence"/>
</dbReference>
<name>A0ABV8T5A3_9GAMM</name>
<dbReference type="SUPFAM" id="SSF118001">
    <property type="entry name" value="YehU-like"/>
    <property type="match status" value="1"/>
</dbReference>
<dbReference type="Pfam" id="PF06794">
    <property type="entry name" value="UPF0270"/>
    <property type="match status" value="1"/>
</dbReference>